<dbReference type="EMBL" id="UZAI01000444">
    <property type="protein sequence ID" value="VDO53104.1"/>
    <property type="molecule type" value="Genomic_DNA"/>
</dbReference>
<keyword evidence="2" id="KW-1185">Reference proteome</keyword>
<dbReference type="AlphaFoldDB" id="A0A183LDH4"/>
<proteinExistence type="predicted"/>
<gene>
    <name evidence="1" type="ORF">SMRZ_LOCUS1849</name>
</gene>
<evidence type="ECO:0000313" key="1">
    <source>
        <dbReference type="EMBL" id="VDO53104.1"/>
    </source>
</evidence>
<accession>A0A183LDH4</accession>
<evidence type="ECO:0000313" key="2">
    <source>
        <dbReference type="Proteomes" id="UP000277204"/>
    </source>
</evidence>
<organism evidence="1 2">
    <name type="scientific">Schistosoma margrebowiei</name>
    <dbReference type="NCBI Taxonomy" id="48269"/>
    <lineage>
        <taxon>Eukaryota</taxon>
        <taxon>Metazoa</taxon>
        <taxon>Spiralia</taxon>
        <taxon>Lophotrochozoa</taxon>
        <taxon>Platyhelminthes</taxon>
        <taxon>Trematoda</taxon>
        <taxon>Digenea</taxon>
        <taxon>Strigeidida</taxon>
        <taxon>Schistosomatoidea</taxon>
        <taxon>Schistosomatidae</taxon>
        <taxon>Schistosoma</taxon>
    </lineage>
</organism>
<reference evidence="1 2" key="1">
    <citation type="submission" date="2018-11" db="EMBL/GenBank/DDBJ databases">
        <authorList>
            <consortium name="Pathogen Informatics"/>
        </authorList>
    </citation>
    <scope>NUCLEOTIDE SEQUENCE [LARGE SCALE GENOMIC DNA]</scope>
    <source>
        <strain evidence="1 2">Zambia</strain>
    </source>
</reference>
<protein>
    <submittedName>
        <fullName evidence="1">Uncharacterized protein</fullName>
    </submittedName>
</protein>
<name>A0A183LDH4_9TREM</name>
<sequence length="348" mass="39367">MDSKFKLMDDDKENNNELSLDVEQAIRSSSIMSKAPIVQFLNKSHGSLCKKHEIQTSGSYTSKGKSFVEILGESSEYVLGSPLSNCPRDQITVRTPIDVLHLLHSKSEAPSNTADSDISLLPESYWKYFLIHDKYFDCSSESVNQENFTIFGLDKIRVRCCSCPTRDAKFDHKLSTNTLGSCSTGISSRRLSLCLSDHSNIRINTGISSARNSCPSKIQRVENEDCQESYSSIIFNGRKYFITMVSLIEFICFFFTTMFQNHKVIQSGPLSSILAPCLADEHLIYAANETDDPEVKSANTTLRDLSALTSEKWTSSHSRNRALKRIKKFYRNLESYVTDWLVFFLPKS</sequence>
<dbReference type="Proteomes" id="UP000277204">
    <property type="component" value="Unassembled WGS sequence"/>
</dbReference>